<keyword evidence="2" id="KW-1185">Reference proteome</keyword>
<accession>A0A1E1L6J1</accession>
<reference evidence="2" key="1">
    <citation type="submission" date="2016-03" db="EMBL/GenBank/DDBJ databases">
        <authorList>
            <person name="Guldener U."/>
        </authorList>
    </citation>
    <scope>NUCLEOTIDE SEQUENCE [LARGE SCALE GENOMIC DNA]</scope>
    <source>
        <strain evidence="2">04CH-RAC-A.6.1</strain>
    </source>
</reference>
<sequence length="32" mass="3745">MDSLRCKAIRWETYFNGMSTKPFSLRLPTSAH</sequence>
<dbReference type="Proteomes" id="UP000178912">
    <property type="component" value="Unassembled WGS sequence"/>
</dbReference>
<protein>
    <submittedName>
        <fullName evidence="1">Uncharacterized protein</fullName>
    </submittedName>
</protein>
<dbReference type="EMBL" id="FJUX01000082">
    <property type="protein sequence ID" value="CZT06091.1"/>
    <property type="molecule type" value="Genomic_DNA"/>
</dbReference>
<proteinExistence type="predicted"/>
<evidence type="ECO:0000313" key="1">
    <source>
        <dbReference type="EMBL" id="CZT06091.1"/>
    </source>
</evidence>
<name>A0A1E1L6J1_9HELO</name>
<organism evidence="1 2">
    <name type="scientific">Rhynchosporium agropyri</name>
    <dbReference type="NCBI Taxonomy" id="914238"/>
    <lineage>
        <taxon>Eukaryota</taxon>
        <taxon>Fungi</taxon>
        <taxon>Dikarya</taxon>
        <taxon>Ascomycota</taxon>
        <taxon>Pezizomycotina</taxon>
        <taxon>Leotiomycetes</taxon>
        <taxon>Helotiales</taxon>
        <taxon>Ploettnerulaceae</taxon>
        <taxon>Rhynchosporium</taxon>
    </lineage>
</organism>
<gene>
    <name evidence="1" type="ORF">RAG0_11922</name>
</gene>
<evidence type="ECO:0000313" key="2">
    <source>
        <dbReference type="Proteomes" id="UP000178912"/>
    </source>
</evidence>
<dbReference type="AlphaFoldDB" id="A0A1E1L6J1"/>